<dbReference type="EMBL" id="CAJVPY010003885">
    <property type="protein sequence ID" value="CAG8604658.1"/>
    <property type="molecule type" value="Genomic_DNA"/>
</dbReference>
<dbReference type="GO" id="GO:0031012">
    <property type="term" value="C:extracellular matrix"/>
    <property type="evidence" value="ECO:0007669"/>
    <property type="project" value="TreeGrafter"/>
</dbReference>
<dbReference type="OrthoDB" id="204638at2759"/>
<dbReference type="InterPro" id="IPR050328">
    <property type="entry name" value="Dev_Immune_Receptor"/>
</dbReference>
<feature type="non-terminal residue" evidence="2">
    <location>
        <position position="197"/>
    </location>
</feature>
<dbReference type="InterPro" id="IPR032675">
    <property type="entry name" value="LRR_dom_sf"/>
</dbReference>
<evidence type="ECO:0000256" key="1">
    <source>
        <dbReference type="ARBA" id="ARBA00022729"/>
    </source>
</evidence>
<dbReference type="AlphaFoldDB" id="A0A9N9GGK3"/>
<gene>
    <name evidence="2" type="ORF">DERYTH_LOCUS7825</name>
</gene>
<sequence length="197" mass="21746">MVDANQYINQTFPYPSVNRTSVTTLDISNKNLINTINLGPTENFTNLETLNTSFNQISFFSLGQLPKLQNLDFSHNLLSSFFMKNTDLLPQLSIINLSHNLLSDIGPGSIKLTHLDISNNSLTTLDLQDCKNLITLNCSGNPDLSNLTLNSFFDPTDLNAFDCRGTSIGKVNTTSFIYDCQTGTRIQKSTTNPAVVT</sequence>
<name>A0A9N9GGK3_9GLOM</name>
<keyword evidence="1" id="KW-0732">Signal</keyword>
<dbReference type="InterPro" id="IPR001611">
    <property type="entry name" value="Leu-rich_rpt"/>
</dbReference>
<organism evidence="2 3">
    <name type="scientific">Dentiscutata erythropus</name>
    <dbReference type="NCBI Taxonomy" id="1348616"/>
    <lineage>
        <taxon>Eukaryota</taxon>
        <taxon>Fungi</taxon>
        <taxon>Fungi incertae sedis</taxon>
        <taxon>Mucoromycota</taxon>
        <taxon>Glomeromycotina</taxon>
        <taxon>Glomeromycetes</taxon>
        <taxon>Diversisporales</taxon>
        <taxon>Gigasporaceae</taxon>
        <taxon>Dentiscutata</taxon>
    </lineage>
</organism>
<protein>
    <submittedName>
        <fullName evidence="2">10542_t:CDS:1</fullName>
    </submittedName>
</protein>
<dbReference type="PANTHER" id="PTHR24373:SF387">
    <property type="entry name" value="LEUCINE-RICH REPEATS AND IMMUNOGLOBULIN-LIKE DOMAINS PROTEIN SMA-10"/>
    <property type="match status" value="1"/>
</dbReference>
<dbReference type="PANTHER" id="PTHR24373">
    <property type="entry name" value="SLIT RELATED LEUCINE-RICH REPEAT NEURONAL PROTEIN"/>
    <property type="match status" value="1"/>
</dbReference>
<keyword evidence="3" id="KW-1185">Reference proteome</keyword>
<dbReference type="Pfam" id="PF13855">
    <property type="entry name" value="LRR_8"/>
    <property type="match status" value="1"/>
</dbReference>
<dbReference type="GO" id="GO:0005615">
    <property type="term" value="C:extracellular space"/>
    <property type="evidence" value="ECO:0007669"/>
    <property type="project" value="TreeGrafter"/>
</dbReference>
<dbReference type="SUPFAM" id="SSF52058">
    <property type="entry name" value="L domain-like"/>
    <property type="match status" value="1"/>
</dbReference>
<evidence type="ECO:0000313" key="2">
    <source>
        <dbReference type="EMBL" id="CAG8604658.1"/>
    </source>
</evidence>
<evidence type="ECO:0000313" key="3">
    <source>
        <dbReference type="Proteomes" id="UP000789405"/>
    </source>
</evidence>
<proteinExistence type="predicted"/>
<accession>A0A9N9GGK3</accession>
<comment type="caution">
    <text evidence="2">The sequence shown here is derived from an EMBL/GenBank/DDBJ whole genome shotgun (WGS) entry which is preliminary data.</text>
</comment>
<dbReference type="Proteomes" id="UP000789405">
    <property type="component" value="Unassembled WGS sequence"/>
</dbReference>
<dbReference type="Gene3D" id="3.80.10.10">
    <property type="entry name" value="Ribonuclease Inhibitor"/>
    <property type="match status" value="1"/>
</dbReference>
<reference evidence="2" key="1">
    <citation type="submission" date="2021-06" db="EMBL/GenBank/DDBJ databases">
        <authorList>
            <person name="Kallberg Y."/>
            <person name="Tangrot J."/>
            <person name="Rosling A."/>
        </authorList>
    </citation>
    <scope>NUCLEOTIDE SEQUENCE</scope>
    <source>
        <strain evidence="2">MA453B</strain>
    </source>
</reference>
<dbReference type="PROSITE" id="PS51450">
    <property type="entry name" value="LRR"/>
    <property type="match status" value="1"/>
</dbReference>